<proteinExistence type="predicted"/>
<dbReference type="InterPro" id="IPR016932">
    <property type="entry name" value="UCP029669"/>
</dbReference>
<gene>
    <name evidence="1" type="ORF">KK488_09630</name>
</gene>
<comment type="caution">
    <text evidence="1">The sequence shown here is derived from an EMBL/GenBank/DDBJ whole genome shotgun (WGS) entry which is preliminary data.</text>
</comment>
<dbReference type="InterPro" id="IPR036086">
    <property type="entry name" value="ParB/Sulfiredoxin_sf"/>
</dbReference>
<evidence type="ECO:0000313" key="2">
    <source>
        <dbReference type="Proteomes" id="UP001138757"/>
    </source>
</evidence>
<accession>A0A9X1DCL1</accession>
<evidence type="ECO:0000313" key="1">
    <source>
        <dbReference type="EMBL" id="MBT2187203.1"/>
    </source>
</evidence>
<dbReference type="RefSeq" id="WP_214622940.1">
    <property type="nucleotide sequence ID" value="NZ_JAHGAW010000005.1"/>
</dbReference>
<name>A0A9X1DCL1_9SPHN</name>
<sequence>MREDRLEPRLQSVALNDLRPTQITVGFLEVARKRHEWSIRERDERPGFLGRHMIPVVVGPKGRRWIIDHHHLALALHEEGVEHVLVSEIAHLDHLTPAAFLTFMDNRNWLHPFNDEGHRQNYDVIPRTIGKLVDDPYRSLAGALRRAGGYAKVETPYSEFLWADFLRGRIKRAKLKERFDDCVIKALAIANSQEARHLPGWAGITND</sequence>
<protein>
    <submittedName>
        <fullName evidence="1">Chromosome partitioning protein ParB</fullName>
    </submittedName>
</protein>
<dbReference type="EMBL" id="JAHGAW010000005">
    <property type="protein sequence ID" value="MBT2187203.1"/>
    <property type="molecule type" value="Genomic_DNA"/>
</dbReference>
<dbReference type="Proteomes" id="UP001138757">
    <property type="component" value="Unassembled WGS sequence"/>
</dbReference>
<dbReference type="Pfam" id="PF08857">
    <property type="entry name" value="ParBc_2"/>
    <property type="match status" value="1"/>
</dbReference>
<dbReference type="Gene3D" id="3.90.1530.10">
    <property type="entry name" value="Conserved hypothetical protein from pyrococcus furiosus pfu- 392566-001, ParB domain"/>
    <property type="match status" value="1"/>
</dbReference>
<organism evidence="1 2">
    <name type="scientific">Sphingobium nicotianae</name>
    <dbReference type="NCBI Taxonomy" id="2782607"/>
    <lineage>
        <taxon>Bacteria</taxon>
        <taxon>Pseudomonadati</taxon>
        <taxon>Pseudomonadota</taxon>
        <taxon>Alphaproteobacteria</taxon>
        <taxon>Sphingomonadales</taxon>
        <taxon>Sphingomonadaceae</taxon>
        <taxon>Sphingobium</taxon>
    </lineage>
</organism>
<dbReference type="Gene3D" id="1.10.8.10">
    <property type="entry name" value="DNA helicase RuvA subunit, C-terminal domain"/>
    <property type="match status" value="1"/>
</dbReference>
<dbReference type="SUPFAM" id="SSF110849">
    <property type="entry name" value="ParB/Sulfiredoxin"/>
    <property type="match status" value="1"/>
</dbReference>
<dbReference type="AlphaFoldDB" id="A0A9X1DCL1"/>
<reference evidence="1" key="1">
    <citation type="submission" date="2021-05" db="EMBL/GenBank/DDBJ databases">
        <title>Genome of Sphingobium sp. strain.</title>
        <authorList>
            <person name="Fan R."/>
        </authorList>
    </citation>
    <scope>NUCLEOTIDE SEQUENCE</scope>
    <source>
        <strain evidence="1">H33</strain>
    </source>
</reference>
<dbReference type="CDD" id="cd16390">
    <property type="entry name" value="ParB_N_Srx_like"/>
    <property type="match status" value="1"/>
</dbReference>
<dbReference type="InterPro" id="IPR014956">
    <property type="entry name" value="ParBc_2"/>
</dbReference>
<keyword evidence="2" id="KW-1185">Reference proteome</keyword>
<dbReference type="PIRSF" id="PIRSF029669">
    <property type="entry name" value="UCP029669"/>
    <property type="match status" value="1"/>
</dbReference>